<evidence type="ECO:0000256" key="3">
    <source>
        <dbReference type="ARBA" id="ARBA00022448"/>
    </source>
</evidence>
<reference evidence="9 10" key="2">
    <citation type="submission" date="2020-01" db="EMBL/GenBank/DDBJ databases">
        <title>Microvirga sp. nov., an arsenate reduction bacterium isolated from Tibet hotspring sediments.</title>
        <authorList>
            <person name="Xian W.-D."/>
            <person name="Li W.-J."/>
        </authorList>
    </citation>
    <scope>NUCLEOTIDE SEQUENCE [LARGE SCALE GENOMIC DNA]</scope>
    <source>
        <strain evidence="9 10">KCTC 23863</strain>
    </source>
</reference>
<proteinExistence type="inferred from homology"/>
<name>A0A7X3SNV5_9HYPH</name>
<dbReference type="AlphaFoldDB" id="A0A7X3SNV5"/>
<accession>A0A7X3SNV5</accession>
<evidence type="ECO:0000313" key="10">
    <source>
        <dbReference type="Proteomes" id="UP000436483"/>
    </source>
</evidence>
<evidence type="ECO:0000256" key="5">
    <source>
        <dbReference type="ARBA" id="ARBA00022692"/>
    </source>
</evidence>
<organism evidence="9 10">
    <name type="scientific">Microvirga makkahensis</name>
    <dbReference type="NCBI Taxonomy" id="1128670"/>
    <lineage>
        <taxon>Bacteria</taxon>
        <taxon>Pseudomonadati</taxon>
        <taxon>Pseudomonadota</taxon>
        <taxon>Alphaproteobacteria</taxon>
        <taxon>Hyphomicrobiales</taxon>
        <taxon>Methylobacteriaceae</taxon>
        <taxon>Microvirga</taxon>
    </lineage>
</organism>
<comment type="subcellular location">
    <subcellularLocation>
        <location evidence="1 8">Cell membrane</location>
        <topology evidence="1 8">Multi-pass membrane protein</topology>
    </subcellularLocation>
</comment>
<feature type="transmembrane region" description="Helical" evidence="8">
    <location>
        <begin position="177"/>
        <end position="195"/>
    </location>
</feature>
<evidence type="ECO:0000256" key="4">
    <source>
        <dbReference type="ARBA" id="ARBA00022475"/>
    </source>
</evidence>
<dbReference type="GO" id="GO:0005886">
    <property type="term" value="C:plasma membrane"/>
    <property type="evidence" value="ECO:0007669"/>
    <property type="project" value="UniProtKB-SubCell"/>
</dbReference>
<evidence type="ECO:0000256" key="8">
    <source>
        <dbReference type="RuleBase" id="RU363041"/>
    </source>
</evidence>
<dbReference type="Pfam" id="PF01925">
    <property type="entry name" value="TauE"/>
    <property type="match status" value="1"/>
</dbReference>
<protein>
    <recommendedName>
        <fullName evidence="8">Probable membrane transporter protein</fullName>
    </recommendedName>
</protein>
<dbReference type="OrthoDB" id="7028171at2"/>
<gene>
    <name evidence="9" type="ORF">GR328_09025</name>
</gene>
<evidence type="ECO:0000256" key="1">
    <source>
        <dbReference type="ARBA" id="ARBA00004651"/>
    </source>
</evidence>
<keyword evidence="3" id="KW-0813">Transport</keyword>
<evidence type="ECO:0000256" key="7">
    <source>
        <dbReference type="ARBA" id="ARBA00023136"/>
    </source>
</evidence>
<dbReference type="EMBL" id="WURB01000005">
    <property type="protein sequence ID" value="MXQ11598.1"/>
    <property type="molecule type" value="Genomic_DNA"/>
</dbReference>
<dbReference type="InterPro" id="IPR052017">
    <property type="entry name" value="TSUP"/>
</dbReference>
<feature type="transmembrane region" description="Helical" evidence="8">
    <location>
        <begin position="28"/>
        <end position="46"/>
    </location>
</feature>
<sequence>MKGAFGGGLAVIGIPVLSLVMDPITAGALLAPLFVLMDAFALYYWRPKTWSRIDLALLVPALALGTAIGFMLMKVVDRHGFAILIALITLTFTGLWFRGGGRIVQRPRSKVKAWIAGTASGISSMMAHSGGPPAAMYLLSLGLPKAVYAGTSSSFFAAGNLMKAAPWLMLAKPGQQLWILMALCLPLIPLGVWSGYRLHERLDQRQLYRLCYGLLTLTALKLLWDGLKGYGVL</sequence>
<dbReference type="PANTHER" id="PTHR30269:SF37">
    <property type="entry name" value="MEMBRANE TRANSPORTER PROTEIN"/>
    <property type="match status" value="1"/>
</dbReference>
<dbReference type="PANTHER" id="PTHR30269">
    <property type="entry name" value="TRANSMEMBRANE PROTEIN YFCA"/>
    <property type="match status" value="1"/>
</dbReference>
<dbReference type="RefSeq" id="WP_160884398.1">
    <property type="nucleotide sequence ID" value="NZ_WURB01000005.1"/>
</dbReference>
<feature type="transmembrane region" description="Helical" evidence="8">
    <location>
        <begin position="79"/>
        <end position="97"/>
    </location>
</feature>
<evidence type="ECO:0000313" key="9">
    <source>
        <dbReference type="EMBL" id="MXQ11598.1"/>
    </source>
</evidence>
<comment type="similarity">
    <text evidence="2 8">Belongs to the 4-toluene sulfonate uptake permease (TSUP) (TC 2.A.102) family.</text>
</comment>
<reference evidence="9 10" key="1">
    <citation type="submission" date="2019-12" db="EMBL/GenBank/DDBJ databases">
        <authorList>
            <person name="Yuan C.-G."/>
        </authorList>
    </citation>
    <scope>NUCLEOTIDE SEQUENCE [LARGE SCALE GENOMIC DNA]</scope>
    <source>
        <strain evidence="9 10">KCTC 23863</strain>
    </source>
</reference>
<dbReference type="Proteomes" id="UP000436483">
    <property type="component" value="Unassembled WGS sequence"/>
</dbReference>
<keyword evidence="4 8" id="KW-1003">Cell membrane</keyword>
<keyword evidence="10" id="KW-1185">Reference proteome</keyword>
<keyword evidence="5 8" id="KW-0812">Transmembrane</keyword>
<evidence type="ECO:0000256" key="2">
    <source>
        <dbReference type="ARBA" id="ARBA00009142"/>
    </source>
</evidence>
<evidence type="ECO:0000256" key="6">
    <source>
        <dbReference type="ARBA" id="ARBA00022989"/>
    </source>
</evidence>
<keyword evidence="7 8" id="KW-0472">Membrane</keyword>
<dbReference type="InterPro" id="IPR002781">
    <property type="entry name" value="TM_pro_TauE-like"/>
</dbReference>
<feature type="transmembrane region" description="Helical" evidence="8">
    <location>
        <begin position="134"/>
        <end position="157"/>
    </location>
</feature>
<keyword evidence="6 8" id="KW-1133">Transmembrane helix</keyword>
<comment type="caution">
    <text evidence="9">The sequence shown here is derived from an EMBL/GenBank/DDBJ whole genome shotgun (WGS) entry which is preliminary data.</text>
</comment>
<feature type="transmembrane region" description="Helical" evidence="8">
    <location>
        <begin position="53"/>
        <end position="73"/>
    </location>
</feature>